<keyword evidence="2" id="KW-0547">Nucleotide-binding</keyword>
<dbReference type="GO" id="GO:0005524">
    <property type="term" value="F:ATP binding"/>
    <property type="evidence" value="ECO:0007669"/>
    <property type="project" value="UniProtKB-KW"/>
</dbReference>
<dbReference type="NCBIfam" id="TIGR00476">
    <property type="entry name" value="selD"/>
    <property type="match status" value="1"/>
</dbReference>
<evidence type="ECO:0000313" key="9">
    <source>
        <dbReference type="Proteomes" id="UP000187283"/>
    </source>
</evidence>
<dbReference type="PANTHER" id="PTHR10256">
    <property type="entry name" value="SELENIDE, WATER DIKINASE"/>
    <property type="match status" value="1"/>
</dbReference>
<keyword evidence="1" id="KW-0808">Transferase</keyword>
<dbReference type="InterPro" id="IPR010918">
    <property type="entry name" value="PurM-like_C_dom"/>
</dbReference>
<dbReference type="SUPFAM" id="SSF55326">
    <property type="entry name" value="PurM N-terminal domain-like"/>
    <property type="match status" value="1"/>
</dbReference>
<dbReference type="OrthoDB" id="409395at2759"/>
<evidence type="ECO:0000259" key="6">
    <source>
        <dbReference type="Pfam" id="PF00586"/>
    </source>
</evidence>
<dbReference type="Gene3D" id="3.90.650.10">
    <property type="entry name" value="PurM-like C-terminal domain"/>
    <property type="match status" value="1"/>
</dbReference>
<dbReference type="STRING" id="133412.A0A1R1XI88"/>
<proteinExistence type="predicted"/>
<sequence>MHFFNNQGKITCANVLSDLYAMGVTEVDNMLMILGISEKLELDIRDKVVKMIIRGYFDTAKDAGTVVTGGQTIRNPWFLLGGVASSVSHNSEILKPVNSVVGDVLVLTKPLGTRAAVNAHLALYDEARREKLLTKVTEDNVIECYNTAIKSMIRLNRNAAILMKKYHANAATDVTGFGILGHADQLARNQTKKLKFRLDKLPFFKHCLALEDALGFGLLYGKSAETSGGLLVSMSKNNAEEFMKELFEVDGCKSFIVGTVEDLDSDYIGMNYAYLADSLEVVEDN</sequence>
<evidence type="ECO:0000256" key="1">
    <source>
        <dbReference type="ARBA" id="ARBA00022679"/>
    </source>
</evidence>
<dbReference type="EMBL" id="LSSN01003103">
    <property type="protein sequence ID" value="OMJ14351.1"/>
    <property type="molecule type" value="Genomic_DNA"/>
</dbReference>
<protein>
    <submittedName>
        <fullName evidence="8">Selenide, water dikinase</fullName>
    </submittedName>
</protein>
<keyword evidence="5" id="KW-0711">Selenium</keyword>
<evidence type="ECO:0000256" key="2">
    <source>
        <dbReference type="ARBA" id="ARBA00022741"/>
    </source>
</evidence>
<comment type="caution">
    <text evidence="8">The sequence shown here is derived from an EMBL/GenBank/DDBJ whole genome shotgun (WGS) entry which is preliminary data.</text>
</comment>
<dbReference type="InterPro" id="IPR036676">
    <property type="entry name" value="PurM-like_C_sf"/>
</dbReference>
<evidence type="ECO:0000256" key="3">
    <source>
        <dbReference type="ARBA" id="ARBA00022777"/>
    </source>
</evidence>
<feature type="domain" description="PurM-like C-terminal" evidence="7">
    <location>
        <begin position="101"/>
        <end position="265"/>
    </location>
</feature>
<dbReference type="GO" id="GO:0004756">
    <property type="term" value="F:selenide, water dikinase activity"/>
    <property type="evidence" value="ECO:0007669"/>
    <property type="project" value="TreeGrafter"/>
</dbReference>
<evidence type="ECO:0000256" key="5">
    <source>
        <dbReference type="ARBA" id="ARBA00023266"/>
    </source>
</evidence>
<dbReference type="GO" id="GO:0016260">
    <property type="term" value="P:selenocysteine biosynthetic process"/>
    <property type="evidence" value="ECO:0007669"/>
    <property type="project" value="TreeGrafter"/>
</dbReference>
<dbReference type="InterPro" id="IPR036921">
    <property type="entry name" value="PurM-like_N_sf"/>
</dbReference>
<dbReference type="SUPFAM" id="SSF56042">
    <property type="entry name" value="PurM C-terminal domain-like"/>
    <property type="match status" value="1"/>
</dbReference>
<dbReference type="PANTHER" id="PTHR10256:SF0">
    <property type="entry name" value="INACTIVE SELENIDE, WATER DIKINASE-LIKE PROTEIN-RELATED"/>
    <property type="match status" value="1"/>
</dbReference>
<gene>
    <name evidence="8" type="ORF">AYI70_g7937</name>
</gene>
<organism evidence="8 9">
    <name type="scientific">Smittium culicis</name>
    <dbReference type="NCBI Taxonomy" id="133412"/>
    <lineage>
        <taxon>Eukaryota</taxon>
        <taxon>Fungi</taxon>
        <taxon>Fungi incertae sedis</taxon>
        <taxon>Zoopagomycota</taxon>
        <taxon>Kickxellomycotina</taxon>
        <taxon>Harpellomycetes</taxon>
        <taxon>Harpellales</taxon>
        <taxon>Legeriomycetaceae</taxon>
        <taxon>Smittium</taxon>
    </lineage>
</organism>
<keyword evidence="3 8" id="KW-0418">Kinase</keyword>
<dbReference type="Gene3D" id="3.30.1330.10">
    <property type="entry name" value="PurM-like, N-terminal domain"/>
    <property type="match status" value="1"/>
</dbReference>
<dbReference type="Pfam" id="PF00586">
    <property type="entry name" value="AIRS"/>
    <property type="match status" value="1"/>
</dbReference>
<evidence type="ECO:0000313" key="8">
    <source>
        <dbReference type="EMBL" id="OMJ14351.1"/>
    </source>
</evidence>
<dbReference type="AlphaFoldDB" id="A0A1R1XI88"/>
<dbReference type="InterPro" id="IPR016188">
    <property type="entry name" value="PurM-like_N"/>
</dbReference>
<keyword evidence="4" id="KW-0067">ATP-binding</keyword>
<reference evidence="8 9" key="1">
    <citation type="submission" date="2017-01" db="EMBL/GenBank/DDBJ databases">
        <authorList>
            <person name="Mah S.A."/>
            <person name="Swanson W.J."/>
            <person name="Moy G.W."/>
            <person name="Vacquier V.D."/>
        </authorList>
    </citation>
    <scope>NUCLEOTIDE SEQUENCE [LARGE SCALE GENOMIC DNA]</scope>
    <source>
        <strain evidence="8 9">GSMNP</strain>
    </source>
</reference>
<dbReference type="Proteomes" id="UP000187283">
    <property type="component" value="Unassembled WGS sequence"/>
</dbReference>
<name>A0A1R1XI88_9FUNG</name>
<evidence type="ECO:0000256" key="4">
    <source>
        <dbReference type="ARBA" id="ARBA00022840"/>
    </source>
</evidence>
<dbReference type="GO" id="GO:0005737">
    <property type="term" value="C:cytoplasm"/>
    <property type="evidence" value="ECO:0007669"/>
    <property type="project" value="TreeGrafter"/>
</dbReference>
<dbReference type="InterPro" id="IPR004536">
    <property type="entry name" value="SPS/SelD"/>
</dbReference>
<evidence type="ECO:0000259" key="7">
    <source>
        <dbReference type="Pfam" id="PF02769"/>
    </source>
</evidence>
<accession>A0A1R1XI88</accession>
<keyword evidence="9" id="KW-1185">Reference proteome</keyword>
<dbReference type="Pfam" id="PF02769">
    <property type="entry name" value="AIRS_C"/>
    <property type="match status" value="1"/>
</dbReference>
<feature type="domain" description="PurM-like N-terminal" evidence="6">
    <location>
        <begin position="6"/>
        <end position="74"/>
    </location>
</feature>